<reference evidence="2" key="1">
    <citation type="submission" date="2020-10" db="EMBL/GenBank/DDBJ databases">
        <title>Unveiling of a novel bifunctional photoreceptor, Dualchrome1, isolated from a cosmopolitan green alga.</title>
        <authorList>
            <person name="Suzuki S."/>
            <person name="Kawachi M."/>
        </authorList>
    </citation>
    <scope>NUCLEOTIDE SEQUENCE</scope>
    <source>
        <strain evidence="2">NIES 2893</strain>
    </source>
</reference>
<gene>
    <name evidence="2" type="ORF">PPROV_000432500</name>
</gene>
<evidence type="ECO:0000313" key="2">
    <source>
        <dbReference type="EMBL" id="GHP05575.1"/>
    </source>
</evidence>
<keyword evidence="3" id="KW-1185">Reference proteome</keyword>
<feature type="region of interest" description="Disordered" evidence="1">
    <location>
        <begin position="1"/>
        <end position="28"/>
    </location>
</feature>
<dbReference type="Proteomes" id="UP000660262">
    <property type="component" value="Unassembled WGS sequence"/>
</dbReference>
<organism evidence="2 3">
    <name type="scientific">Pycnococcus provasolii</name>
    <dbReference type="NCBI Taxonomy" id="41880"/>
    <lineage>
        <taxon>Eukaryota</taxon>
        <taxon>Viridiplantae</taxon>
        <taxon>Chlorophyta</taxon>
        <taxon>Pseudoscourfieldiophyceae</taxon>
        <taxon>Pseudoscourfieldiales</taxon>
        <taxon>Pycnococcaceae</taxon>
        <taxon>Pycnococcus</taxon>
    </lineage>
</organism>
<accession>A0A830HF29</accession>
<comment type="caution">
    <text evidence="2">The sequence shown here is derived from an EMBL/GenBank/DDBJ whole genome shotgun (WGS) entry which is preliminary data.</text>
</comment>
<protein>
    <submittedName>
        <fullName evidence="2">Uncharacterized protein</fullName>
    </submittedName>
</protein>
<evidence type="ECO:0000256" key="1">
    <source>
        <dbReference type="SAM" id="MobiDB-lite"/>
    </source>
</evidence>
<dbReference type="OrthoDB" id="1931513at2759"/>
<name>A0A830HF29_9CHLO</name>
<proteinExistence type="predicted"/>
<feature type="compositionally biased region" description="Polar residues" evidence="1">
    <location>
        <begin position="14"/>
        <end position="28"/>
    </location>
</feature>
<dbReference type="EMBL" id="BNJQ01000010">
    <property type="protein sequence ID" value="GHP05575.1"/>
    <property type="molecule type" value="Genomic_DNA"/>
</dbReference>
<evidence type="ECO:0000313" key="3">
    <source>
        <dbReference type="Proteomes" id="UP000660262"/>
    </source>
</evidence>
<dbReference type="AlphaFoldDB" id="A0A830HF29"/>
<sequence>MQHASHGAHFAPQATLNSRTADTTHSRSTGHTFKYVRDTGEYVNRFHEDEADGILRIYADTSHGERTVSSMLSFFNGGVIDYDVARIKQCDSSTTGELGGLVKHIKRMQHACKARALVTIILE</sequence>